<dbReference type="Gene3D" id="1.20.5.1000">
    <property type="entry name" value="arf6 gtpase in complex with a specific effector, jip4"/>
    <property type="match status" value="1"/>
</dbReference>
<dbReference type="AlphaFoldDB" id="A0A1W1I948"/>
<name>A0A1W1I948_9BACT</name>
<accession>A0A1W1I948</accession>
<organism evidence="3 4">
    <name type="scientific">Nitrospira japonica</name>
    <dbReference type="NCBI Taxonomy" id="1325564"/>
    <lineage>
        <taxon>Bacteria</taxon>
        <taxon>Pseudomonadati</taxon>
        <taxon>Nitrospirota</taxon>
        <taxon>Nitrospiria</taxon>
        <taxon>Nitrospirales</taxon>
        <taxon>Nitrospiraceae</taxon>
        <taxon>Nitrospira</taxon>
    </lineage>
</organism>
<dbReference type="PROSITE" id="PS51257">
    <property type="entry name" value="PROKAR_LIPOPROTEIN"/>
    <property type="match status" value="1"/>
</dbReference>
<keyword evidence="3" id="KW-0449">Lipoprotein</keyword>
<feature type="region of interest" description="Disordered" evidence="1">
    <location>
        <begin position="101"/>
        <end position="142"/>
    </location>
</feature>
<keyword evidence="4" id="KW-1185">Reference proteome</keyword>
<protein>
    <submittedName>
        <fullName evidence="3">Putative Murein lipoprotein (Modular protein)</fullName>
    </submittedName>
</protein>
<evidence type="ECO:0000313" key="4">
    <source>
        <dbReference type="Proteomes" id="UP000192042"/>
    </source>
</evidence>
<evidence type="ECO:0000313" key="3">
    <source>
        <dbReference type="EMBL" id="SLM49547.1"/>
    </source>
</evidence>
<gene>
    <name evidence="3" type="ORF">NSJP_3380</name>
</gene>
<dbReference type="Pfam" id="PF26206">
    <property type="entry name" value="PTX3_N"/>
    <property type="match status" value="1"/>
</dbReference>
<feature type="domain" description="PTX3-like N-terminal" evidence="2">
    <location>
        <begin position="31"/>
        <end position="123"/>
    </location>
</feature>
<dbReference type="RefSeq" id="WP_080887749.1">
    <property type="nucleotide sequence ID" value="NZ_LT828648.1"/>
</dbReference>
<proteinExistence type="predicted"/>
<evidence type="ECO:0000256" key="1">
    <source>
        <dbReference type="SAM" id="MobiDB-lite"/>
    </source>
</evidence>
<dbReference type="KEGG" id="nja:NSJP_3380"/>
<dbReference type="EMBL" id="LT828648">
    <property type="protein sequence ID" value="SLM49547.1"/>
    <property type="molecule type" value="Genomic_DNA"/>
</dbReference>
<sequence length="142" mass="15287">MTLATRVMKHGVAILAVGCMLTLAGCDYWPPALQTQIEQLRSELQTVTAEKSQLQTQLASIAKVKDDLQVQVDDLSRANRDKSAMIANLQNSVTSLQERVHKTSKAGASKAVPAKAHAKAKPKTVVKTSAKKRPAAKATAQR</sequence>
<feature type="compositionally biased region" description="Low complexity" evidence="1">
    <location>
        <begin position="105"/>
        <end position="115"/>
    </location>
</feature>
<dbReference type="Proteomes" id="UP000192042">
    <property type="component" value="Chromosome I"/>
</dbReference>
<feature type="compositionally biased region" description="Basic residues" evidence="1">
    <location>
        <begin position="116"/>
        <end position="135"/>
    </location>
</feature>
<reference evidence="3 4" key="1">
    <citation type="submission" date="2017-03" db="EMBL/GenBank/DDBJ databases">
        <authorList>
            <person name="Afonso C.L."/>
            <person name="Miller P.J."/>
            <person name="Scott M.A."/>
            <person name="Spackman E."/>
            <person name="Goraichik I."/>
            <person name="Dimitrov K.M."/>
            <person name="Suarez D.L."/>
            <person name="Swayne D.E."/>
        </authorList>
    </citation>
    <scope>NUCLEOTIDE SEQUENCE [LARGE SCALE GENOMIC DNA]</scope>
    <source>
        <strain evidence="3">Genome sequencing of Nitrospira japonica strain NJ11</strain>
    </source>
</reference>
<dbReference type="STRING" id="1325564.NSJP_3380"/>
<dbReference type="InterPro" id="IPR058832">
    <property type="entry name" value="PTX3_N"/>
</dbReference>
<evidence type="ECO:0000259" key="2">
    <source>
        <dbReference type="Pfam" id="PF26206"/>
    </source>
</evidence>
<dbReference type="SUPFAM" id="SSF90257">
    <property type="entry name" value="Myosin rod fragments"/>
    <property type="match status" value="1"/>
</dbReference>
<dbReference type="OrthoDB" id="9810788at2"/>